<dbReference type="AlphaFoldDB" id="A0A076PXH4"/>
<feature type="transmembrane region" description="Helical" evidence="4">
    <location>
        <begin position="12"/>
        <end position="36"/>
    </location>
</feature>
<proteinExistence type="predicted"/>
<protein>
    <recommendedName>
        <fullName evidence="5">Major facilitator superfamily (MFS) profile domain-containing protein</fullName>
    </recommendedName>
</protein>
<organism evidence="6 7">
    <name type="scientific">Comamonas testosteroni TK102</name>
    <dbReference type="NCBI Taxonomy" id="1392005"/>
    <lineage>
        <taxon>Bacteria</taxon>
        <taxon>Pseudomonadati</taxon>
        <taxon>Pseudomonadota</taxon>
        <taxon>Betaproteobacteria</taxon>
        <taxon>Burkholderiales</taxon>
        <taxon>Comamonadaceae</taxon>
        <taxon>Comamonas</taxon>
    </lineage>
</organism>
<dbReference type="InterPro" id="IPR052714">
    <property type="entry name" value="MFS_Exporter"/>
</dbReference>
<dbReference type="InterPro" id="IPR020846">
    <property type="entry name" value="MFS_dom"/>
</dbReference>
<feature type="transmembrane region" description="Helical" evidence="4">
    <location>
        <begin position="365"/>
        <end position="384"/>
    </location>
</feature>
<dbReference type="EMBL" id="CP006704">
    <property type="protein sequence ID" value="AIJ48510.1"/>
    <property type="molecule type" value="Genomic_DNA"/>
</dbReference>
<dbReference type="InterPro" id="IPR036259">
    <property type="entry name" value="MFS_trans_sf"/>
</dbReference>
<feature type="transmembrane region" description="Helical" evidence="4">
    <location>
        <begin position="213"/>
        <end position="242"/>
    </location>
</feature>
<dbReference type="PANTHER" id="PTHR23531:SF1">
    <property type="entry name" value="QUINOLENE RESISTANCE PROTEIN NORA"/>
    <property type="match status" value="1"/>
</dbReference>
<feature type="transmembrane region" description="Helical" evidence="4">
    <location>
        <begin position="279"/>
        <end position="297"/>
    </location>
</feature>
<feature type="transmembrane region" description="Helical" evidence="4">
    <location>
        <begin position="248"/>
        <end position="267"/>
    </location>
</feature>
<dbReference type="GeneID" id="69561573"/>
<dbReference type="KEGG" id="ctes:O987_22100"/>
<evidence type="ECO:0000256" key="2">
    <source>
        <dbReference type="ARBA" id="ARBA00022989"/>
    </source>
</evidence>
<dbReference type="NCBIfam" id="NF003477">
    <property type="entry name" value="PRK05122.1"/>
    <property type="match status" value="1"/>
</dbReference>
<evidence type="ECO:0000259" key="5">
    <source>
        <dbReference type="PROSITE" id="PS50850"/>
    </source>
</evidence>
<feature type="transmembrane region" description="Helical" evidence="4">
    <location>
        <begin position="81"/>
        <end position="102"/>
    </location>
</feature>
<dbReference type="Gene3D" id="1.20.1250.20">
    <property type="entry name" value="MFS general substrate transporter like domains"/>
    <property type="match status" value="1"/>
</dbReference>
<dbReference type="InterPro" id="IPR011701">
    <property type="entry name" value="MFS"/>
</dbReference>
<feature type="transmembrane region" description="Helical" evidence="4">
    <location>
        <begin position="175"/>
        <end position="193"/>
    </location>
</feature>
<dbReference type="GO" id="GO:0022857">
    <property type="term" value="F:transmembrane transporter activity"/>
    <property type="evidence" value="ECO:0007669"/>
    <property type="project" value="InterPro"/>
</dbReference>
<dbReference type="SUPFAM" id="SSF103473">
    <property type="entry name" value="MFS general substrate transporter"/>
    <property type="match status" value="1"/>
</dbReference>
<name>A0A076PXH4_COMTE</name>
<evidence type="ECO:0000256" key="4">
    <source>
        <dbReference type="SAM" id="Phobius"/>
    </source>
</evidence>
<keyword evidence="1 4" id="KW-0812">Transmembrane</keyword>
<dbReference type="Pfam" id="PF07690">
    <property type="entry name" value="MFS_1"/>
    <property type="match status" value="1"/>
</dbReference>
<gene>
    <name evidence="6" type="ORF">O987_22100</name>
</gene>
<keyword evidence="2 4" id="KW-1133">Transmembrane helix</keyword>
<dbReference type="CDD" id="cd17489">
    <property type="entry name" value="MFS_YfcJ_like"/>
    <property type="match status" value="1"/>
</dbReference>
<evidence type="ECO:0000256" key="1">
    <source>
        <dbReference type="ARBA" id="ARBA00022692"/>
    </source>
</evidence>
<sequence length="395" mass="40776">MSEPVASPGRTNLGIISIVCFNFASYVCNGLPLAVLPGYVLNGLHLSPVFAGLVIGLQYMATLLSRPLAGQLADRRGSKRVVLYGLVGLVLSGVLTSLAIFLQAPLWLGTGLLLAGRVVLGMSSALVSTPCCTWAIGLYGTQNTARVMSWNGIAAYGGTALGAPLGVLVRDGTHLIGIGLCTALLGLLALLFASTRPAAPILSGIRQPFHHVFLAVMPNGIAMACSSVGFGGLTAFIALYFNSLGWDNAAYCLSSFGGAFIIARLVSPNLLPRFGGYQVVAVCLLIQSLGLLLIWQAPSPELAMLGAGLTGIGVSWVYPGLGLETLERTPPANRGAALSALSLFFDLAVGLAGPLMGLIASGLGYAEVFLASGLLSIAGFLLVMRLHRAAHRSSA</sequence>
<feature type="transmembrane region" description="Helical" evidence="4">
    <location>
        <begin position="303"/>
        <end position="323"/>
    </location>
</feature>
<evidence type="ECO:0000313" key="6">
    <source>
        <dbReference type="EMBL" id="AIJ48510.1"/>
    </source>
</evidence>
<accession>A0A076PXH4</accession>
<feature type="domain" description="Major facilitator superfamily (MFS) profile" evidence="5">
    <location>
        <begin position="212"/>
        <end position="395"/>
    </location>
</feature>
<dbReference type="Proteomes" id="UP000028782">
    <property type="component" value="Chromosome"/>
</dbReference>
<dbReference type="PANTHER" id="PTHR23531">
    <property type="entry name" value="QUINOLENE RESISTANCE PROTEIN NORA"/>
    <property type="match status" value="1"/>
</dbReference>
<dbReference type="HOGENOM" id="CLU_001265_10_3_4"/>
<feature type="transmembrane region" description="Helical" evidence="4">
    <location>
        <begin position="335"/>
        <end position="359"/>
    </location>
</feature>
<dbReference type="PROSITE" id="PS50850">
    <property type="entry name" value="MFS"/>
    <property type="match status" value="1"/>
</dbReference>
<keyword evidence="3 4" id="KW-0472">Membrane</keyword>
<feature type="transmembrane region" description="Helical" evidence="4">
    <location>
        <begin position="48"/>
        <end position="69"/>
    </location>
</feature>
<feature type="transmembrane region" description="Helical" evidence="4">
    <location>
        <begin position="150"/>
        <end position="169"/>
    </location>
</feature>
<reference evidence="6 7" key="1">
    <citation type="journal article" date="2014" name="Genome Announc.">
        <title>Complete Genome Sequence of Polychlorinated Biphenyl Degrader Comamonas testosteroni TK102 (NBRC 109938).</title>
        <authorList>
            <person name="Fukuda K."/>
            <person name="Hosoyama A."/>
            <person name="Tsuchikane K."/>
            <person name="Ohji S."/>
            <person name="Yamazoe A."/>
            <person name="Fujita N."/>
            <person name="Shintani M."/>
            <person name="Kimbara K."/>
        </authorList>
    </citation>
    <scope>NUCLEOTIDE SEQUENCE [LARGE SCALE GENOMIC DNA]</scope>
    <source>
        <strain evidence="6">TK102</strain>
    </source>
</reference>
<evidence type="ECO:0000256" key="3">
    <source>
        <dbReference type="ARBA" id="ARBA00023136"/>
    </source>
</evidence>
<dbReference type="RefSeq" id="WP_034379700.1">
    <property type="nucleotide sequence ID" value="NZ_CP006704.1"/>
</dbReference>
<evidence type="ECO:0000313" key="7">
    <source>
        <dbReference type="Proteomes" id="UP000028782"/>
    </source>
</evidence>
<feature type="transmembrane region" description="Helical" evidence="4">
    <location>
        <begin position="114"/>
        <end position="138"/>
    </location>
</feature>